<dbReference type="AlphaFoldDB" id="A0A1G7HA45"/>
<dbReference type="STRING" id="69960.SAMN05421720_11914"/>
<dbReference type="PROSITE" id="PS50983">
    <property type="entry name" value="FE_B12_PBP"/>
    <property type="match status" value="1"/>
</dbReference>
<gene>
    <name evidence="2" type="ORF">SAMN05421720_11914</name>
</gene>
<evidence type="ECO:0000313" key="2">
    <source>
        <dbReference type="EMBL" id="SDE97231.1"/>
    </source>
</evidence>
<dbReference type="Pfam" id="PF01497">
    <property type="entry name" value="Peripla_BP_2"/>
    <property type="match status" value="1"/>
</dbReference>
<protein>
    <submittedName>
        <fullName evidence="2">Iron complex transport system substrate-binding protein</fullName>
    </submittedName>
</protein>
<evidence type="ECO:0000313" key="3">
    <source>
        <dbReference type="Proteomes" id="UP000199412"/>
    </source>
</evidence>
<dbReference type="Proteomes" id="UP000199412">
    <property type="component" value="Unassembled WGS sequence"/>
</dbReference>
<dbReference type="InterPro" id="IPR002491">
    <property type="entry name" value="ABC_transptr_periplasmic_BD"/>
</dbReference>
<reference evidence="2 3" key="1">
    <citation type="submission" date="2016-10" db="EMBL/GenBank/DDBJ databases">
        <authorList>
            <person name="de Groot N.N."/>
        </authorList>
    </citation>
    <scope>NUCLEOTIDE SEQUENCE [LARGE SCALE GENOMIC DNA]</scope>
    <source>
        <strain evidence="2 3">ATCC 700224</strain>
    </source>
</reference>
<dbReference type="EMBL" id="FNAP01000019">
    <property type="protein sequence ID" value="SDE97231.1"/>
    <property type="molecule type" value="Genomic_DNA"/>
</dbReference>
<dbReference type="PANTHER" id="PTHR30535:SF4">
    <property type="entry name" value="HEMIN-BINDING PERIPLASMIC PROTEIN HMUT"/>
    <property type="match status" value="1"/>
</dbReference>
<keyword evidence="3" id="KW-1185">Reference proteome</keyword>
<dbReference type="RefSeq" id="WP_092787927.1">
    <property type="nucleotide sequence ID" value="NZ_FNAP01000019.1"/>
</dbReference>
<dbReference type="Gene3D" id="3.40.50.1980">
    <property type="entry name" value="Nitrogenase molybdenum iron protein domain"/>
    <property type="match status" value="2"/>
</dbReference>
<sequence>MRPDRRTGGAVARALLLAALVLGVGSVTSARAEGPRRVVSVGGAVTEIVYALGAEDRLVAVDATSTHPPAADDLPDVGYMRRLAAEPILALDPDLLLLVEDAGPEKVVAQLHDTGVPIVTVPDVPSIDGVLDKVRRVATALDMAEAGETLAGQIRTAHDAVAARLEGVTKRPRVLVMIAMGSGAPLAAGAETSAAAIIAMAGGRITPDDVTGFKPLSPEALVKAAPDVIVVPEHSLEALGGAEAVLSRPDLSTSPAARDGRLVTMDALMLLGFGPRTPDAMATLAKALHPERMAAR</sequence>
<name>A0A1G7HA45_9PROT</name>
<dbReference type="PANTHER" id="PTHR30535">
    <property type="entry name" value="VITAMIN B12-BINDING PROTEIN"/>
    <property type="match status" value="1"/>
</dbReference>
<feature type="domain" description="Fe/B12 periplasmic-binding" evidence="1">
    <location>
        <begin position="37"/>
        <end position="292"/>
    </location>
</feature>
<dbReference type="OrthoDB" id="9797736at2"/>
<organism evidence="2 3">
    <name type="scientific">Rhodospira trueperi</name>
    <dbReference type="NCBI Taxonomy" id="69960"/>
    <lineage>
        <taxon>Bacteria</taxon>
        <taxon>Pseudomonadati</taxon>
        <taxon>Pseudomonadota</taxon>
        <taxon>Alphaproteobacteria</taxon>
        <taxon>Rhodospirillales</taxon>
        <taxon>Rhodospirillaceae</taxon>
        <taxon>Rhodospira</taxon>
    </lineage>
</organism>
<dbReference type="InterPro" id="IPR050902">
    <property type="entry name" value="ABC_Transporter_SBP"/>
</dbReference>
<evidence type="ECO:0000259" key="1">
    <source>
        <dbReference type="PROSITE" id="PS50983"/>
    </source>
</evidence>
<accession>A0A1G7HA45</accession>
<dbReference type="SUPFAM" id="SSF53807">
    <property type="entry name" value="Helical backbone' metal receptor"/>
    <property type="match status" value="1"/>
</dbReference>
<proteinExistence type="predicted"/>